<dbReference type="InterPro" id="IPR008983">
    <property type="entry name" value="Tumour_necrosis_fac-like_dom"/>
</dbReference>
<dbReference type="SMART" id="SM00110">
    <property type="entry name" value="C1Q"/>
    <property type="match status" value="1"/>
</dbReference>
<dbReference type="EMBL" id="NEDP02002959">
    <property type="protein sequence ID" value="OWF49745.1"/>
    <property type="molecule type" value="Genomic_DNA"/>
</dbReference>
<feature type="domain" description="C1q" evidence="6">
    <location>
        <begin position="221"/>
        <end position="351"/>
    </location>
</feature>
<evidence type="ECO:0000313" key="7">
    <source>
        <dbReference type="EMBL" id="OWF49745.1"/>
    </source>
</evidence>
<feature type="region of interest" description="Disordered" evidence="5">
    <location>
        <begin position="155"/>
        <end position="202"/>
    </location>
</feature>
<evidence type="ECO:0000313" key="8">
    <source>
        <dbReference type="Proteomes" id="UP000242188"/>
    </source>
</evidence>
<evidence type="ECO:0000256" key="4">
    <source>
        <dbReference type="SAM" id="Coils"/>
    </source>
</evidence>
<dbReference type="PANTHER" id="PTHR22923">
    <property type="entry name" value="CEREBELLIN-RELATED"/>
    <property type="match status" value="1"/>
</dbReference>
<dbReference type="OrthoDB" id="6151356at2759"/>
<dbReference type="PANTHER" id="PTHR22923:SF116">
    <property type="entry name" value="C1Q DOMAIN-CONTAINING PROTEIN"/>
    <property type="match status" value="1"/>
</dbReference>
<keyword evidence="8" id="KW-1185">Reference proteome</keyword>
<evidence type="ECO:0000256" key="3">
    <source>
        <dbReference type="ARBA" id="ARBA00022729"/>
    </source>
</evidence>
<accession>A0A210QLY8</accession>
<organism evidence="7 8">
    <name type="scientific">Mizuhopecten yessoensis</name>
    <name type="common">Japanese scallop</name>
    <name type="synonym">Patinopecten yessoensis</name>
    <dbReference type="NCBI Taxonomy" id="6573"/>
    <lineage>
        <taxon>Eukaryota</taxon>
        <taxon>Metazoa</taxon>
        <taxon>Spiralia</taxon>
        <taxon>Lophotrochozoa</taxon>
        <taxon>Mollusca</taxon>
        <taxon>Bivalvia</taxon>
        <taxon>Autobranchia</taxon>
        <taxon>Pteriomorphia</taxon>
        <taxon>Pectinida</taxon>
        <taxon>Pectinoidea</taxon>
        <taxon>Pectinidae</taxon>
        <taxon>Mizuhopecten</taxon>
    </lineage>
</organism>
<reference evidence="7 8" key="1">
    <citation type="journal article" date="2017" name="Nat. Ecol. Evol.">
        <title>Scallop genome provides insights into evolution of bilaterian karyotype and development.</title>
        <authorList>
            <person name="Wang S."/>
            <person name="Zhang J."/>
            <person name="Jiao W."/>
            <person name="Li J."/>
            <person name="Xun X."/>
            <person name="Sun Y."/>
            <person name="Guo X."/>
            <person name="Huan P."/>
            <person name="Dong B."/>
            <person name="Zhang L."/>
            <person name="Hu X."/>
            <person name="Sun X."/>
            <person name="Wang J."/>
            <person name="Zhao C."/>
            <person name="Wang Y."/>
            <person name="Wang D."/>
            <person name="Huang X."/>
            <person name="Wang R."/>
            <person name="Lv J."/>
            <person name="Li Y."/>
            <person name="Zhang Z."/>
            <person name="Liu B."/>
            <person name="Lu W."/>
            <person name="Hui Y."/>
            <person name="Liang J."/>
            <person name="Zhou Z."/>
            <person name="Hou R."/>
            <person name="Li X."/>
            <person name="Liu Y."/>
            <person name="Li H."/>
            <person name="Ning X."/>
            <person name="Lin Y."/>
            <person name="Zhao L."/>
            <person name="Xing Q."/>
            <person name="Dou J."/>
            <person name="Li Y."/>
            <person name="Mao J."/>
            <person name="Guo H."/>
            <person name="Dou H."/>
            <person name="Li T."/>
            <person name="Mu C."/>
            <person name="Jiang W."/>
            <person name="Fu Q."/>
            <person name="Fu X."/>
            <person name="Miao Y."/>
            <person name="Liu J."/>
            <person name="Yu Q."/>
            <person name="Li R."/>
            <person name="Liao H."/>
            <person name="Li X."/>
            <person name="Kong Y."/>
            <person name="Jiang Z."/>
            <person name="Chourrout D."/>
            <person name="Li R."/>
            <person name="Bao Z."/>
        </authorList>
    </citation>
    <scope>NUCLEOTIDE SEQUENCE [LARGE SCALE GENOMIC DNA]</scope>
    <source>
        <strain evidence="7 8">PY_sf001</strain>
    </source>
</reference>
<dbReference type="Pfam" id="PF00386">
    <property type="entry name" value="C1q"/>
    <property type="match status" value="1"/>
</dbReference>
<keyword evidence="3" id="KW-0732">Signal</keyword>
<sequence length="351" mass="39124">MLVTQYSDVTGVVKWIFVKIRLLMYFIVKYESTSEETDKISIGYNGAPDDANLEILHRLKILENLREKDAEETIVMKKTMQSDHHVLEKALDDITTLKQELGKLQQENNRLHSKLQQENNRLHSKLETVMLQNVALSTQCKKRCSVAEKLGHSREPTNTFSLDRAPDNRNITTTYDSEPAEPRTVTQDTVDAKLTNPPNSNRKVIIRRSPVPFPRTKRVAEDGQGSGFFARSSNTAHSVAIGHTIIFDSVITNTHNDYSGFTGAFTCSTQGLYVFTWTIQINVHYLKSQLLKNGAVVADGFAGDDGTHWTTGTSTAVLSLAQGDVVVVYVLDRPGAIDVLPYVTSFSGFSV</sequence>
<comment type="caution">
    <text evidence="7">The sequence shown here is derived from an EMBL/GenBank/DDBJ whole genome shotgun (WGS) entry which is preliminary data.</text>
</comment>
<feature type="coiled-coil region" evidence="4">
    <location>
        <begin position="87"/>
        <end position="121"/>
    </location>
</feature>
<evidence type="ECO:0000256" key="2">
    <source>
        <dbReference type="ARBA" id="ARBA00022525"/>
    </source>
</evidence>
<dbReference type="Gene3D" id="2.60.120.40">
    <property type="match status" value="1"/>
</dbReference>
<dbReference type="InterPro" id="IPR050822">
    <property type="entry name" value="Cerebellin_Synaptic_Org"/>
</dbReference>
<dbReference type="SUPFAM" id="SSF49842">
    <property type="entry name" value="TNF-like"/>
    <property type="match status" value="1"/>
</dbReference>
<keyword evidence="4" id="KW-0175">Coiled coil</keyword>
<dbReference type="PRINTS" id="PR00007">
    <property type="entry name" value="COMPLEMNTC1Q"/>
</dbReference>
<comment type="subcellular location">
    <subcellularLocation>
        <location evidence="1">Secreted</location>
    </subcellularLocation>
</comment>
<dbReference type="AlphaFoldDB" id="A0A210QLY8"/>
<evidence type="ECO:0000256" key="1">
    <source>
        <dbReference type="ARBA" id="ARBA00004613"/>
    </source>
</evidence>
<protein>
    <submittedName>
        <fullName evidence="7">Caprin-2</fullName>
    </submittedName>
</protein>
<proteinExistence type="predicted"/>
<dbReference type="PROSITE" id="PS50871">
    <property type="entry name" value="C1Q"/>
    <property type="match status" value="1"/>
</dbReference>
<dbReference type="InterPro" id="IPR001073">
    <property type="entry name" value="C1q_dom"/>
</dbReference>
<evidence type="ECO:0000256" key="5">
    <source>
        <dbReference type="SAM" id="MobiDB-lite"/>
    </source>
</evidence>
<dbReference type="GO" id="GO:0005576">
    <property type="term" value="C:extracellular region"/>
    <property type="evidence" value="ECO:0007669"/>
    <property type="project" value="UniProtKB-SubCell"/>
</dbReference>
<evidence type="ECO:0000259" key="6">
    <source>
        <dbReference type="PROSITE" id="PS50871"/>
    </source>
</evidence>
<name>A0A210QLY8_MIZYE</name>
<gene>
    <name evidence="7" type="ORF">KP79_PYT22502</name>
</gene>
<keyword evidence="2" id="KW-0964">Secreted</keyword>
<dbReference type="Proteomes" id="UP000242188">
    <property type="component" value="Unassembled WGS sequence"/>
</dbReference>